<proteinExistence type="predicted"/>
<name>A0A371DM39_9APHY</name>
<dbReference type="AlphaFoldDB" id="A0A371DM39"/>
<protein>
    <submittedName>
        <fullName evidence="1">Uncharacterized protein</fullName>
    </submittedName>
</protein>
<accession>A0A371DM39</accession>
<dbReference type="InterPro" id="IPR012337">
    <property type="entry name" value="RNaseH-like_sf"/>
</dbReference>
<evidence type="ECO:0000313" key="1">
    <source>
        <dbReference type="EMBL" id="RDX53601.1"/>
    </source>
</evidence>
<reference evidence="1 2" key="1">
    <citation type="journal article" date="2018" name="Biotechnol. Biofuels">
        <title>Integrative visual omics of the white-rot fungus Polyporus brumalis exposes the biotechnological potential of its oxidative enzymes for delignifying raw plant biomass.</title>
        <authorList>
            <person name="Miyauchi S."/>
            <person name="Rancon A."/>
            <person name="Drula E."/>
            <person name="Hage H."/>
            <person name="Chaduli D."/>
            <person name="Favel A."/>
            <person name="Grisel S."/>
            <person name="Henrissat B."/>
            <person name="Herpoel-Gimbert I."/>
            <person name="Ruiz-Duenas F.J."/>
            <person name="Chevret D."/>
            <person name="Hainaut M."/>
            <person name="Lin J."/>
            <person name="Wang M."/>
            <person name="Pangilinan J."/>
            <person name="Lipzen A."/>
            <person name="Lesage-Meessen L."/>
            <person name="Navarro D."/>
            <person name="Riley R."/>
            <person name="Grigoriev I.V."/>
            <person name="Zhou S."/>
            <person name="Raouche S."/>
            <person name="Rosso M.N."/>
        </authorList>
    </citation>
    <scope>NUCLEOTIDE SEQUENCE [LARGE SCALE GENOMIC DNA]</scope>
    <source>
        <strain evidence="1 2">BRFM 1820</strain>
    </source>
</reference>
<dbReference type="EMBL" id="KZ857386">
    <property type="protein sequence ID" value="RDX53601.1"/>
    <property type="molecule type" value="Genomic_DNA"/>
</dbReference>
<keyword evidence="2" id="KW-1185">Reference proteome</keyword>
<evidence type="ECO:0000313" key="2">
    <source>
        <dbReference type="Proteomes" id="UP000256964"/>
    </source>
</evidence>
<sequence>MLEVALEYWQAIDAITASKKLDLREYELDEEEWQIAEQLRTVLKLFSDATLFFSRSASPNLVSIIPAMDHIEDRLAHMGLDEAMLPAVRAAASLGRKTCNRFYQKTDDTETNRIAMALHPSWKLDYFKEAGWENAWIRDVKAMLRAEFDRKYADHPVSEDEGADASDAEDHNAKVRFFFVHHHVR</sequence>
<dbReference type="OrthoDB" id="2792018at2759"/>
<dbReference type="Proteomes" id="UP000256964">
    <property type="component" value="Unassembled WGS sequence"/>
</dbReference>
<gene>
    <name evidence="1" type="ORF">OH76DRAFT_1342345</name>
</gene>
<dbReference type="SUPFAM" id="SSF53098">
    <property type="entry name" value="Ribonuclease H-like"/>
    <property type="match status" value="1"/>
</dbReference>
<organism evidence="1 2">
    <name type="scientific">Lentinus brumalis</name>
    <dbReference type="NCBI Taxonomy" id="2498619"/>
    <lineage>
        <taxon>Eukaryota</taxon>
        <taxon>Fungi</taxon>
        <taxon>Dikarya</taxon>
        <taxon>Basidiomycota</taxon>
        <taxon>Agaricomycotina</taxon>
        <taxon>Agaricomycetes</taxon>
        <taxon>Polyporales</taxon>
        <taxon>Polyporaceae</taxon>
        <taxon>Lentinus</taxon>
    </lineage>
</organism>